<evidence type="ECO:0000313" key="8">
    <source>
        <dbReference type="EMBL" id="OGM00758.1"/>
    </source>
</evidence>
<dbReference type="Pfam" id="PF25292">
    <property type="entry name" value="Beta-prop_CGLA"/>
    <property type="match status" value="1"/>
</dbReference>
<evidence type="ECO:0000256" key="3">
    <source>
        <dbReference type="ARBA" id="ARBA00022729"/>
    </source>
</evidence>
<evidence type="ECO:0000256" key="2">
    <source>
        <dbReference type="ARBA" id="ARBA00022692"/>
    </source>
</evidence>
<dbReference type="PANTHER" id="PTHR21419:SF30">
    <property type="entry name" value="IG-LIKE DOMAIN-CONTAINING PROTEIN"/>
    <property type="match status" value="1"/>
</dbReference>
<gene>
    <name evidence="8" type="ORF">A2008_07825</name>
</gene>
<protein>
    <recommendedName>
        <fullName evidence="7">Lambda-carrageenase beta-propeller domain-containing protein</fullName>
    </recommendedName>
</protein>
<evidence type="ECO:0000256" key="1">
    <source>
        <dbReference type="ARBA" id="ARBA00004167"/>
    </source>
</evidence>
<keyword evidence="3 6" id="KW-0732">Signal</keyword>
<dbReference type="Gene3D" id="2.130.10.130">
    <property type="entry name" value="Integrin alpha, N-terminal"/>
    <property type="match status" value="1"/>
</dbReference>
<dbReference type="SUPFAM" id="SSF69318">
    <property type="entry name" value="Integrin alpha N-terminal domain"/>
    <property type="match status" value="1"/>
</dbReference>
<dbReference type="InterPro" id="IPR013517">
    <property type="entry name" value="FG-GAP"/>
</dbReference>
<dbReference type="EMBL" id="MGFH01000251">
    <property type="protein sequence ID" value="OGM00758.1"/>
    <property type="molecule type" value="Genomic_DNA"/>
</dbReference>
<dbReference type="Proteomes" id="UP000178735">
    <property type="component" value="Unassembled WGS sequence"/>
</dbReference>
<dbReference type="InterPro" id="IPR028994">
    <property type="entry name" value="Integrin_alpha_N"/>
</dbReference>
<proteinExistence type="predicted"/>
<dbReference type="GO" id="GO:0016020">
    <property type="term" value="C:membrane"/>
    <property type="evidence" value="ECO:0007669"/>
    <property type="project" value="UniProtKB-SubCell"/>
</dbReference>
<keyword evidence="2" id="KW-0812">Transmembrane</keyword>
<evidence type="ECO:0000259" key="7">
    <source>
        <dbReference type="Pfam" id="PF25292"/>
    </source>
</evidence>
<dbReference type="InterPro" id="IPR057420">
    <property type="entry name" value="Beta-prop_CGLA"/>
</dbReference>
<dbReference type="SUPFAM" id="SSF50978">
    <property type="entry name" value="WD40 repeat-like"/>
    <property type="match status" value="1"/>
</dbReference>
<dbReference type="STRING" id="1817813.A2008_07825"/>
<feature type="signal peptide" evidence="6">
    <location>
        <begin position="1"/>
        <end position="33"/>
    </location>
</feature>
<dbReference type="Pfam" id="PF13517">
    <property type="entry name" value="FG-GAP_3"/>
    <property type="match status" value="2"/>
</dbReference>
<comment type="caution">
    <text evidence="8">The sequence shown here is derived from an EMBL/GenBank/DDBJ whole genome shotgun (WGS) entry which is preliminary data.</text>
</comment>
<evidence type="ECO:0000256" key="4">
    <source>
        <dbReference type="ARBA" id="ARBA00022989"/>
    </source>
</evidence>
<feature type="domain" description="Lambda-carrageenase beta-propeller" evidence="7">
    <location>
        <begin position="54"/>
        <end position="138"/>
    </location>
</feature>
<organism evidence="8 9">
    <name type="scientific">Candidatus Wallbacteria bacterium GWC2_49_35</name>
    <dbReference type="NCBI Taxonomy" id="1817813"/>
    <lineage>
        <taxon>Bacteria</taxon>
        <taxon>Candidatus Walliibacteriota</taxon>
    </lineage>
</organism>
<dbReference type="PANTHER" id="PTHR21419">
    <property type="match status" value="1"/>
</dbReference>
<sequence>MGLIKSGFKPSFGRMLYKSALLLTALAVSAAAAAGPLCADDSKTEYSQGFPVSVTGDIYGQIKVADLDRDGKNEMIFGSSDGMVHIVGADGKEKRFGLWPKQTGGPILSSVAVSDKGKAKVIAGSLDGKVYCFDLYGKTEWTYDTKGNTAFSSPQLYESADGKLKTYIGSNSGRVVRLDEEGNVEWQANAGAPISAPVRVLDIDNKGKADVVVRDTSGKVSVYRDGQLKAGWPQSFGGNTGYWPFEVNVVDINKDGRSEIISQTTAPYSVKTFDSDGNLKNSQPIPAESHSQVRMVDIDKDGELDMVLTYTHADNKGAFIDVRNQKGQSLPGWPKKAGRYIKCVPQIADIDGDGDPDFIFTSFNDEAREKAGYVNVLNSKGEQLPGFPKYIGKTYSTPTVADLDGDGRVDIIVAGGVGLTAPQLHVFKAPAAAPVKVLVLGTQYENY</sequence>
<reference evidence="8 9" key="1">
    <citation type="journal article" date="2016" name="Nat. Commun.">
        <title>Thousands of microbial genomes shed light on interconnected biogeochemical processes in an aquifer system.</title>
        <authorList>
            <person name="Anantharaman K."/>
            <person name="Brown C.T."/>
            <person name="Hug L.A."/>
            <person name="Sharon I."/>
            <person name="Castelle C.J."/>
            <person name="Probst A.J."/>
            <person name="Thomas B.C."/>
            <person name="Singh A."/>
            <person name="Wilkins M.J."/>
            <person name="Karaoz U."/>
            <person name="Brodie E.L."/>
            <person name="Williams K.H."/>
            <person name="Hubbard S.S."/>
            <person name="Banfield J.F."/>
        </authorList>
    </citation>
    <scope>NUCLEOTIDE SEQUENCE [LARGE SCALE GENOMIC DNA]</scope>
</reference>
<keyword evidence="5" id="KW-0472">Membrane</keyword>
<dbReference type="InterPro" id="IPR036322">
    <property type="entry name" value="WD40_repeat_dom_sf"/>
</dbReference>
<dbReference type="Gene3D" id="2.40.10.480">
    <property type="match status" value="1"/>
</dbReference>
<evidence type="ECO:0000256" key="6">
    <source>
        <dbReference type="SAM" id="SignalP"/>
    </source>
</evidence>
<comment type="subcellular location">
    <subcellularLocation>
        <location evidence="1">Membrane</location>
        <topology evidence="1">Single-pass membrane protein</topology>
    </subcellularLocation>
</comment>
<evidence type="ECO:0000313" key="9">
    <source>
        <dbReference type="Proteomes" id="UP000178735"/>
    </source>
</evidence>
<feature type="chain" id="PRO_5009533382" description="Lambda-carrageenase beta-propeller domain-containing protein" evidence="6">
    <location>
        <begin position="34"/>
        <end position="447"/>
    </location>
</feature>
<accession>A0A1F7WEY2</accession>
<keyword evidence="4" id="KW-1133">Transmembrane helix</keyword>
<name>A0A1F7WEY2_9BACT</name>
<dbReference type="AlphaFoldDB" id="A0A1F7WEY2"/>
<dbReference type="InterPro" id="IPR045232">
    <property type="entry name" value="FAM234"/>
</dbReference>
<evidence type="ECO:0000256" key="5">
    <source>
        <dbReference type="ARBA" id="ARBA00023136"/>
    </source>
</evidence>